<dbReference type="Proteomes" id="UP000559256">
    <property type="component" value="Unassembled WGS sequence"/>
</dbReference>
<keyword evidence="2" id="KW-1133">Transmembrane helix</keyword>
<evidence type="ECO:0000313" key="3">
    <source>
        <dbReference type="EMBL" id="KAF5337768.1"/>
    </source>
</evidence>
<feature type="transmembrane region" description="Helical" evidence="2">
    <location>
        <begin position="161"/>
        <end position="181"/>
    </location>
</feature>
<evidence type="ECO:0000256" key="2">
    <source>
        <dbReference type="SAM" id="Phobius"/>
    </source>
</evidence>
<accession>A0A8H5FIL9</accession>
<dbReference type="OrthoDB" id="3225366at2759"/>
<evidence type="ECO:0000256" key="1">
    <source>
        <dbReference type="SAM" id="MobiDB-lite"/>
    </source>
</evidence>
<reference evidence="3 4" key="1">
    <citation type="journal article" date="2020" name="ISME J.">
        <title>Uncovering the hidden diversity of litter-decomposition mechanisms in mushroom-forming fungi.</title>
        <authorList>
            <person name="Floudas D."/>
            <person name="Bentzer J."/>
            <person name="Ahren D."/>
            <person name="Johansson T."/>
            <person name="Persson P."/>
            <person name="Tunlid A."/>
        </authorList>
    </citation>
    <scope>NUCLEOTIDE SEQUENCE [LARGE SCALE GENOMIC DNA]</scope>
    <source>
        <strain evidence="3 4">CBS 291.85</strain>
    </source>
</reference>
<feature type="transmembrane region" description="Helical" evidence="2">
    <location>
        <begin position="233"/>
        <end position="250"/>
    </location>
</feature>
<feature type="transmembrane region" description="Helical" evidence="2">
    <location>
        <begin position="117"/>
        <end position="141"/>
    </location>
</feature>
<sequence>MKIYNFQAIISPPPIVLSSPSPLLFYLKFFTAHHHLQTNRPISMAMANPNSIRREPAPDPETEFEPESISRQLPSDLEGPRKSPRRMQRPRRYLIDYKLPALVAALRDNWTTTLRTGMIVSSIIFLASFLILIIFQSLFLFQDSQINDNRLSKSTARALLSLTYLAIIFELDATICAFILIDQVNEVYLYSAAQSASDSPNSGHDGGGTDHGWVVAKTSTILRRYGVRRSWELGIWHWFLSLTLAVWLGPGGNWTV</sequence>
<comment type="caution">
    <text evidence="3">The sequence shown here is derived from an EMBL/GenBank/DDBJ whole genome shotgun (WGS) entry which is preliminary data.</text>
</comment>
<gene>
    <name evidence="3" type="ORF">D9758_016625</name>
</gene>
<proteinExistence type="predicted"/>
<keyword evidence="2" id="KW-0812">Transmembrane</keyword>
<feature type="region of interest" description="Disordered" evidence="1">
    <location>
        <begin position="50"/>
        <end position="86"/>
    </location>
</feature>
<name>A0A8H5FIL9_9AGAR</name>
<dbReference type="AlphaFoldDB" id="A0A8H5FIL9"/>
<dbReference type="EMBL" id="JAACJM010000207">
    <property type="protein sequence ID" value="KAF5337768.1"/>
    <property type="molecule type" value="Genomic_DNA"/>
</dbReference>
<keyword evidence="4" id="KW-1185">Reference proteome</keyword>
<protein>
    <submittedName>
        <fullName evidence="3">Uncharacterized protein</fullName>
    </submittedName>
</protein>
<organism evidence="3 4">
    <name type="scientific">Tetrapyrgos nigripes</name>
    <dbReference type="NCBI Taxonomy" id="182062"/>
    <lineage>
        <taxon>Eukaryota</taxon>
        <taxon>Fungi</taxon>
        <taxon>Dikarya</taxon>
        <taxon>Basidiomycota</taxon>
        <taxon>Agaricomycotina</taxon>
        <taxon>Agaricomycetes</taxon>
        <taxon>Agaricomycetidae</taxon>
        <taxon>Agaricales</taxon>
        <taxon>Marasmiineae</taxon>
        <taxon>Marasmiaceae</taxon>
        <taxon>Tetrapyrgos</taxon>
    </lineage>
</organism>
<evidence type="ECO:0000313" key="4">
    <source>
        <dbReference type="Proteomes" id="UP000559256"/>
    </source>
</evidence>
<keyword evidence="2" id="KW-0472">Membrane</keyword>